<sequence>MGAVKTLTLQGLSDNDCWLLFKKWAFSDENYSAHPNLVEIGRKIVKKCNGLPLALKSLGGLLRDKLEEKEWELILKSDIWDLEGDDILPALSLSYHNLPAHLKLCFVYSSLFPKGYSFRKDAFHPNKLKEWKTWPTSTLMICCIDLSFKRKILLNHPKRHL</sequence>
<accession>A0A9Q0JXM0</accession>
<keyword evidence="2" id="KW-1185">Reference proteome</keyword>
<name>A0A9Q0JXM0_9MAGN</name>
<gene>
    <name evidence="1" type="ORF">NE237_030775</name>
</gene>
<dbReference type="InterPro" id="IPR027417">
    <property type="entry name" value="P-loop_NTPase"/>
</dbReference>
<dbReference type="EMBL" id="JAMYWD010000012">
    <property type="protein sequence ID" value="KAJ4953943.1"/>
    <property type="molecule type" value="Genomic_DNA"/>
</dbReference>
<dbReference type="Proteomes" id="UP001141806">
    <property type="component" value="Unassembled WGS sequence"/>
</dbReference>
<protein>
    <submittedName>
        <fullName evidence="1">Uncharacterized protein</fullName>
    </submittedName>
</protein>
<dbReference type="GO" id="GO:0098542">
    <property type="term" value="P:defense response to other organism"/>
    <property type="evidence" value="ECO:0007669"/>
    <property type="project" value="TreeGrafter"/>
</dbReference>
<dbReference type="GO" id="GO:0043531">
    <property type="term" value="F:ADP binding"/>
    <property type="evidence" value="ECO:0007669"/>
    <property type="project" value="InterPro"/>
</dbReference>
<dbReference type="OrthoDB" id="37484at2759"/>
<comment type="caution">
    <text evidence="1">The sequence shown here is derived from an EMBL/GenBank/DDBJ whole genome shotgun (WGS) entry which is preliminary data.</text>
</comment>
<dbReference type="SUPFAM" id="SSF52540">
    <property type="entry name" value="P-loop containing nucleoside triphosphate hydrolases"/>
    <property type="match status" value="1"/>
</dbReference>
<evidence type="ECO:0000313" key="1">
    <source>
        <dbReference type="EMBL" id="KAJ4953943.1"/>
    </source>
</evidence>
<dbReference type="Gene3D" id="1.10.8.430">
    <property type="entry name" value="Helical domain of apoptotic protease-activating factors"/>
    <property type="match status" value="1"/>
</dbReference>
<reference evidence="1" key="1">
    <citation type="journal article" date="2023" name="Plant J.">
        <title>The genome of the king protea, Protea cynaroides.</title>
        <authorList>
            <person name="Chang J."/>
            <person name="Duong T.A."/>
            <person name="Schoeman C."/>
            <person name="Ma X."/>
            <person name="Roodt D."/>
            <person name="Barker N."/>
            <person name="Li Z."/>
            <person name="Van de Peer Y."/>
            <person name="Mizrachi E."/>
        </authorList>
    </citation>
    <scope>NUCLEOTIDE SEQUENCE</scope>
    <source>
        <tissue evidence="1">Young leaves</tissue>
    </source>
</reference>
<evidence type="ECO:0000313" key="2">
    <source>
        <dbReference type="Proteomes" id="UP001141806"/>
    </source>
</evidence>
<dbReference type="InterPro" id="IPR042197">
    <property type="entry name" value="Apaf_helical"/>
</dbReference>
<organism evidence="1 2">
    <name type="scientific">Protea cynaroides</name>
    <dbReference type="NCBI Taxonomy" id="273540"/>
    <lineage>
        <taxon>Eukaryota</taxon>
        <taxon>Viridiplantae</taxon>
        <taxon>Streptophyta</taxon>
        <taxon>Embryophyta</taxon>
        <taxon>Tracheophyta</taxon>
        <taxon>Spermatophyta</taxon>
        <taxon>Magnoliopsida</taxon>
        <taxon>Proteales</taxon>
        <taxon>Proteaceae</taxon>
        <taxon>Protea</taxon>
    </lineage>
</organism>
<dbReference type="PANTHER" id="PTHR23155">
    <property type="entry name" value="DISEASE RESISTANCE PROTEIN RP"/>
    <property type="match status" value="1"/>
</dbReference>
<dbReference type="InterPro" id="IPR044974">
    <property type="entry name" value="Disease_R_plants"/>
</dbReference>
<dbReference type="PANTHER" id="PTHR23155:SF1205">
    <property type="entry name" value="DISEASE RESISTANCE PROTEIN RPM1"/>
    <property type="match status" value="1"/>
</dbReference>
<dbReference type="AlphaFoldDB" id="A0A9Q0JXM0"/>
<proteinExistence type="predicted"/>